<evidence type="ECO:0000313" key="2">
    <source>
        <dbReference type="EMBL" id="KMO93896.1"/>
    </source>
</evidence>
<dbReference type="OrthoDB" id="5023295at2"/>
<comment type="caution">
    <text evidence="2">The sequence shown here is derived from an EMBL/GenBank/DDBJ whole genome shotgun (WGS) entry which is preliminary data.</text>
</comment>
<keyword evidence="1" id="KW-0732">Signal</keyword>
<feature type="chain" id="PRO_5005285845" evidence="1">
    <location>
        <begin position="29"/>
        <end position="140"/>
    </location>
</feature>
<accession>A0A0J7A9A0</accession>
<feature type="signal peptide" evidence="1">
    <location>
        <begin position="1"/>
        <end position="28"/>
    </location>
</feature>
<evidence type="ECO:0000256" key="1">
    <source>
        <dbReference type="SAM" id="SignalP"/>
    </source>
</evidence>
<dbReference type="Proteomes" id="UP000035932">
    <property type="component" value="Unassembled WGS sequence"/>
</dbReference>
<protein>
    <submittedName>
        <fullName evidence="2">Uncharacterized protein</fullName>
    </submittedName>
</protein>
<reference evidence="2 3" key="1">
    <citation type="submission" date="2015-06" db="EMBL/GenBank/DDBJ databases">
        <title>Recapitulation of the evolution of biosynthetic gene clusters reveals hidden chemical diversity on bacterial genomes.</title>
        <authorList>
            <person name="Cruz-Morales P."/>
            <person name="Martinez-Guerrero C."/>
            <person name="Morales-Escalante M.A."/>
            <person name="Yanez-Guerra L.A."/>
            <person name="Kopp J.F."/>
            <person name="Feldmann J."/>
            <person name="Ramos-Aboites H.E."/>
            <person name="Barona-Gomez F."/>
        </authorList>
    </citation>
    <scope>NUCLEOTIDE SEQUENCE [LARGE SCALE GENOMIC DNA]</scope>
    <source>
        <strain evidence="2 3">ATCC 31245</strain>
    </source>
</reference>
<organism evidence="2 3">
    <name type="scientific">Streptomyces roseus</name>
    <dbReference type="NCBI Taxonomy" id="66430"/>
    <lineage>
        <taxon>Bacteria</taxon>
        <taxon>Bacillati</taxon>
        <taxon>Actinomycetota</taxon>
        <taxon>Actinomycetes</taxon>
        <taxon>Kitasatosporales</taxon>
        <taxon>Streptomycetaceae</taxon>
        <taxon>Streptomyces</taxon>
    </lineage>
</organism>
<evidence type="ECO:0000313" key="3">
    <source>
        <dbReference type="Proteomes" id="UP000035932"/>
    </source>
</evidence>
<sequence length="140" mass="15561">MSTRRKKLAGLMAGVALLGIGGITPANAGVAAEGQFESHISWWTVPTESRRWWDNNDTSDYTGIYFQGCRSDDDHHGYDYASLTLWKDISSAPDRSKGTRNNYCGWVDYGDPNDAGNYYFALTGVGNGDYINIDYVKVAW</sequence>
<dbReference type="PATRIC" id="fig|66430.4.peg.2988"/>
<name>A0A0J7A9A0_9ACTN</name>
<keyword evidence="3" id="KW-1185">Reference proteome</keyword>
<dbReference type="EMBL" id="LFML01000157">
    <property type="protein sequence ID" value="KMO93896.1"/>
    <property type="molecule type" value="Genomic_DNA"/>
</dbReference>
<dbReference type="AlphaFoldDB" id="A0A0J7A9A0"/>
<proteinExistence type="predicted"/>
<dbReference type="PROSITE" id="PS51318">
    <property type="entry name" value="TAT"/>
    <property type="match status" value="1"/>
</dbReference>
<dbReference type="InterPro" id="IPR006311">
    <property type="entry name" value="TAT_signal"/>
</dbReference>
<dbReference type="RefSeq" id="WP_048480380.1">
    <property type="nucleotide sequence ID" value="NZ_JBIRUD010000031.1"/>
</dbReference>
<gene>
    <name evidence="2" type="ORF">ACS04_32180</name>
</gene>